<dbReference type="PANTHER" id="PTHR36923">
    <property type="entry name" value="FERREDOXIN"/>
    <property type="match status" value="1"/>
</dbReference>
<dbReference type="RefSeq" id="WP_345426768.1">
    <property type="nucleotide sequence ID" value="NZ_BAABGT010000110.1"/>
</dbReference>
<reference evidence="9" key="1">
    <citation type="journal article" date="2019" name="Int. J. Syst. Evol. Microbiol.">
        <title>The Global Catalogue of Microorganisms (GCM) 10K type strain sequencing project: providing services to taxonomists for standard genome sequencing and annotation.</title>
        <authorList>
            <consortium name="The Broad Institute Genomics Platform"/>
            <consortium name="The Broad Institute Genome Sequencing Center for Infectious Disease"/>
            <person name="Wu L."/>
            <person name="Ma J."/>
        </authorList>
    </citation>
    <scope>NUCLEOTIDE SEQUENCE [LARGE SCALE GENOMIC DNA]</scope>
    <source>
        <strain evidence="9">JCM 17906</strain>
    </source>
</reference>
<comment type="cofactor">
    <cofactor evidence="1">
        <name>[3Fe-4S] cluster</name>
        <dbReference type="ChEBI" id="CHEBI:21137"/>
    </cofactor>
</comment>
<gene>
    <name evidence="8" type="ORF">GCM10023175_64420</name>
</gene>
<keyword evidence="4" id="KW-0249">Electron transport</keyword>
<comment type="caution">
    <text evidence="8">The sequence shown here is derived from an EMBL/GenBank/DDBJ whole genome shotgun (WGS) entry which is preliminary data.</text>
</comment>
<keyword evidence="7" id="KW-0003">3Fe-4S</keyword>
<evidence type="ECO:0000313" key="9">
    <source>
        <dbReference type="Proteomes" id="UP001501598"/>
    </source>
</evidence>
<evidence type="ECO:0000313" key="8">
    <source>
        <dbReference type="EMBL" id="GAA4558359.1"/>
    </source>
</evidence>
<dbReference type="InterPro" id="IPR051269">
    <property type="entry name" value="Fe-S_cluster_ET"/>
</dbReference>
<evidence type="ECO:0000256" key="4">
    <source>
        <dbReference type="ARBA" id="ARBA00022982"/>
    </source>
</evidence>
<keyword evidence="9" id="KW-1185">Reference proteome</keyword>
<dbReference type="Proteomes" id="UP001501598">
    <property type="component" value="Unassembled WGS sequence"/>
</dbReference>
<keyword evidence="3" id="KW-0479">Metal-binding</keyword>
<dbReference type="SUPFAM" id="SSF54862">
    <property type="entry name" value="4Fe-4S ferredoxins"/>
    <property type="match status" value="1"/>
</dbReference>
<protein>
    <submittedName>
        <fullName evidence="8">Ferredoxin</fullName>
    </submittedName>
</protein>
<dbReference type="EMBL" id="BAABGT010000110">
    <property type="protein sequence ID" value="GAA4558359.1"/>
    <property type="molecule type" value="Genomic_DNA"/>
</dbReference>
<sequence length="62" mass="6769">MRIHVSDVLCESNAVCVGLAPTYFDLAADDRLVVLQEEVRGEDVEAVDAAVRRCPKAAIVLR</sequence>
<evidence type="ECO:0000256" key="5">
    <source>
        <dbReference type="ARBA" id="ARBA00023004"/>
    </source>
</evidence>
<accession>A0ABP8S3B4</accession>
<dbReference type="PANTHER" id="PTHR36923:SF3">
    <property type="entry name" value="FERREDOXIN"/>
    <property type="match status" value="1"/>
</dbReference>
<proteinExistence type="predicted"/>
<evidence type="ECO:0000256" key="6">
    <source>
        <dbReference type="ARBA" id="ARBA00023014"/>
    </source>
</evidence>
<name>A0ABP8S3B4_9PSEU</name>
<keyword evidence="6" id="KW-0411">Iron-sulfur</keyword>
<evidence type="ECO:0000256" key="1">
    <source>
        <dbReference type="ARBA" id="ARBA00001927"/>
    </source>
</evidence>
<dbReference type="Pfam" id="PF13459">
    <property type="entry name" value="Fer4_15"/>
    <property type="match status" value="1"/>
</dbReference>
<keyword evidence="5" id="KW-0408">Iron</keyword>
<evidence type="ECO:0000256" key="3">
    <source>
        <dbReference type="ARBA" id="ARBA00022723"/>
    </source>
</evidence>
<keyword evidence="2" id="KW-0813">Transport</keyword>
<dbReference type="Gene3D" id="3.30.70.20">
    <property type="match status" value="1"/>
</dbReference>
<evidence type="ECO:0000256" key="2">
    <source>
        <dbReference type="ARBA" id="ARBA00022448"/>
    </source>
</evidence>
<evidence type="ECO:0000256" key="7">
    <source>
        <dbReference type="ARBA" id="ARBA00023291"/>
    </source>
</evidence>
<organism evidence="8 9">
    <name type="scientific">Pseudonocardia xishanensis</name>
    <dbReference type="NCBI Taxonomy" id="630995"/>
    <lineage>
        <taxon>Bacteria</taxon>
        <taxon>Bacillati</taxon>
        <taxon>Actinomycetota</taxon>
        <taxon>Actinomycetes</taxon>
        <taxon>Pseudonocardiales</taxon>
        <taxon>Pseudonocardiaceae</taxon>
        <taxon>Pseudonocardia</taxon>
    </lineage>
</organism>